<gene>
    <name evidence="1" type="ORF">HDG69_002783</name>
</gene>
<organism evidence="1 2">
    <name type="scientific">Isoptericola halotolerans</name>
    <dbReference type="NCBI Taxonomy" id="300560"/>
    <lineage>
        <taxon>Bacteria</taxon>
        <taxon>Bacillati</taxon>
        <taxon>Actinomycetota</taxon>
        <taxon>Actinomycetes</taxon>
        <taxon>Micrococcales</taxon>
        <taxon>Promicromonosporaceae</taxon>
        <taxon>Isoptericola</taxon>
    </lineage>
</organism>
<dbReference type="Proteomes" id="UP000757540">
    <property type="component" value="Unassembled WGS sequence"/>
</dbReference>
<proteinExistence type="predicted"/>
<name>A0ABX2A5V4_9MICO</name>
<dbReference type="RefSeq" id="WP_171784410.1">
    <property type="nucleotide sequence ID" value="NZ_BAAAML010000012.1"/>
</dbReference>
<dbReference type="EMBL" id="JABEZU010000003">
    <property type="protein sequence ID" value="NOV98198.1"/>
    <property type="molecule type" value="Genomic_DNA"/>
</dbReference>
<sequence>MTDFREALACAIAPSLVDRQNRLDKALSQLDVLGLTDDEKRQALDATTKLAASGALHEPELVYVLCRIAAQGCITDADLAALEHAGIKDRTHGRSTR</sequence>
<protein>
    <submittedName>
        <fullName evidence="1">Uncharacterized protein</fullName>
    </submittedName>
</protein>
<reference evidence="1 2" key="1">
    <citation type="submission" date="2020-05" db="EMBL/GenBank/DDBJ databases">
        <title>Genomic Encyclopedia of Type Strains, Phase III (KMG-III): the genomes of soil and plant-associated and newly described type strains.</title>
        <authorList>
            <person name="Whitman W."/>
        </authorList>
    </citation>
    <scope>NUCLEOTIDE SEQUENCE [LARGE SCALE GENOMIC DNA]</scope>
    <source>
        <strain evidence="1 2">KCTC 19046</strain>
    </source>
</reference>
<keyword evidence="2" id="KW-1185">Reference proteome</keyword>
<accession>A0ABX2A5V4</accession>
<evidence type="ECO:0000313" key="2">
    <source>
        <dbReference type="Proteomes" id="UP000757540"/>
    </source>
</evidence>
<comment type="caution">
    <text evidence="1">The sequence shown here is derived from an EMBL/GenBank/DDBJ whole genome shotgun (WGS) entry which is preliminary data.</text>
</comment>
<evidence type="ECO:0000313" key="1">
    <source>
        <dbReference type="EMBL" id="NOV98198.1"/>
    </source>
</evidence>